<dbReference type="InterPro" id="IPR039422">
    <property type="entry name" value="MarR/SlyA-like"/>
</dbReference>
<comment type="caution">
    <text evidence="5">The sequence shown here is derived from an EMBL/GenBank/DDBJ whole genome shotgun (WGS) entry which is preliminary data.</text>
</comment>
<dbReference type="PROSITE" id="PS01117">
    <property type="entry name" value="HTH_MARR_1"/>
    <property type="match status" value="1"/>
</dbReference>
<keyword evidence="1" id="KW-0805">Transcription regulation</keyword>
<dbReference type="InterPro" id="IPR036390">
    <property type="entry name" value="WH_DNA-bd_sf"/>
</dbReference>
<dbReference type="GO" id="GO:0003677">
    <property type="term" value="F:DNA binding"/>
    <property type="evidence" value="ECO:0007669"/>
    <property type="project" value="UniProtKB-KW"/>
</dbReference>
<dbReference type="InterPro" id="IPR036388">
    <property type="entry name" value="WH-like_DNA-bd_sf"/>
</dbReference>
<dbReference type="Pfam" id="PF01047">
    <property type="entry name" value="MarR"/>
    <property type="match status" value="1"/>
</dbReference>
<dbReference type="PANTHER" id="PTHR33164">
    <property type="entry name" value="TRANSCRIPTIONAL REGULATOR, MARR FAMILY"/>
    <property type="match status" value="1"/>
</dbReference>
<keyword evidence="2" id="KW-0238">DNA-binding</keyword>
<evidence type="ECO:0000259" key="4">
    <source>
        <dbReference type="SMART" id="SM00347"/>
    </source>
</evidence>
<dbReference type="RefSeq" id="WP_194292787.1">
    <property type="nucleotide sequence ID" value="NZ_WEGJ01000001.1"/>
</dbReference>
<dbReference type="Gene3D" id="1.10.10.10">
    <property type="entry name" value="Winged helix-like DNA-binding domain superfamily/Winged helix DNA-binding domain"/>
    <property type="match status" value="1"/>
</dbReference>
<dbReference type="InterPro" id="IPR000835">
    <property type="entry name" value="HTH_MarR-typ"/>
</dbReference>
<evidence type="ECO:0000256" key="3">
    <source>
        <dbReference type="ARBA" id="ARBA00023163"/>
    </source>
</evidence>
<dbReference type="PANTHER" id="PTHR33164:SF43">
    <property type="entry name" value="HTH-TYPE TRANSCRIPTIONAL REPRESSOR YETL"/>
    <property type="match status" value="1"/>
</dbReference>
<proteinExistence type="predicted"/>
<protein>
    <recommendedName>
        <fullName evidence="4">HTH marR-type domain-containing protein</fullName>
    </recommendedName>
</protein>
<dbReference type="SUPFAM" id="SSF46785">
    <property type="entry name" value="Winged helix' DNA-binding domain"/>
    <property type="match status" value="1"/>
</dbReference>
<evidence type="ECO:0000256" key="2">
    <source>
        <dbReference type="ARBA" id="ARBA00023125"/>
    </source>
</evidence>
<dbReference type="AlphaFoldDB" id="A0A7K0C930"/>
<evidence type="ECO:0000313" key="5">
    <source>
        <dbReference type="EMBL" id="MQY09957.1"/>
    </source>
</evidence>
<sequence length="144" mass="15846">MSQQEPGASDNEIEALMRLVHVIEARHRARPTSTLDLRARMLIQELGLNGATPILSVRRSLRLSPSTLTSLADRLERDGYLERRRHPTNRRTVVLALTSMGERAFAAEKDFYRHLIDDALLPLDATSRAHVLGALAGLGDGAAG</sequence>
<evidence type="ECO:0000256" key="1">
    <source>
        <dbReference type="ARBA" id="ARBA00023015"/>
    </source>
</evidence>
<keyword evidence="6" id="KW-1185">Reference proteome</keyword>
<dbReference type="GO" id="GO:0006950">
    <property type="term" value="P:response to stress"/>
    <property type="evidence" value="ECO:0007669"/>
    <property type="project" value="TreeGrafter"/>
</dbReference>
<dbReference type="SMART" id="SM00347">
    <property type="entry name" value="HTH_MARR"/>
    <property type="match status" value="1"/>
</dbReference>
<organism evidence="5 6">
    <name type="scientific">Streptomyces smaragdinus</name>
    <dbReference type="NCBI Taxonomy" id="2585196"/>
    <lineage>
        <taxon>Bacteria</taxon>
        <taxon>Bacillati</taxon>
        <taxon>Actinomycetota</taxon>
        <taxon>Actinomycetes</taxon>
        <taxon>Kitasatosporales</taxon>
        <taxon>Streptomycetaceae</taxon>
        <taxon>Streptomyces</taxon>
    </lineage>
</organism>
<accession>A0A7K0C930</accession>
<dbReference type="InterPro" id="IPR023187">
    <property type="entry name" value="Tscrpt_reg_MarR-type_CS"/>
</dbReference>
<name>A0A7K0C930_9ACTN</name>
<dbReference type="GO" id="GO:0003700">
    <property type="term" value="F:DNA-binding transcription factor activity"/>
    <property type="evidence" value="ECO:0007669"/>
    <property type="project" value="InterPro"/>
</dbReference>
<keyword evidence="3" id="KW-0804">Transcription</keyword>
<feature type="domain" description="HTH marR-type" evidence="4">
    <location>
        <begin position="25"/>
        <end position="128"/>
    </location>
</feature>
<gene>
    <name evidence="5" type="ORF">SRB5_00610</name>
</gene>
<reference evidence="5 6" key="1">
    <citation type="submission" date="2019-10" db="EMBL/GenBank/DDBJ databases">
        <title>Streptomyces smaragdinus sp. nov. and Streptomyces fabii sp. nov., isolated from the gut of fungus growing-termite Macrotermes natalensis.</title>
        <authorList>
            <person name="Schwitalla J."/>
            <person name="Benndorf R."/>
            <person name="Martin K."/>
            <person name="De Beer W."/>
            <person name="Kaster A.-K."/>
            <person name="Vollmers J."/>
            <person name="Poulsen M."/>
            <person name="Beemelmanns C."/>
        </authorList>
    </citation>
    <scope>NUCLEOTIDE SEQUENCE [LARGE SCALE GENOMIC DNA]</scope>
    <source>
        <strain evidence="5 6">RB5</strain>
    </source>
</reference>
<dbReference type="EMBL" id="WEGJ01000001">
    <property type="protein sequence ID" value="MQY09957.1"/>
    <property type="molecule type" value="Genomic_DNA"/>
</dbReference>
<evidence type="ECO:0000313" key="6">
    <source>
        <dbReference type="Proteomes" id="UP000466345"/>
    </source>
</evidence>
<dbReference type="Proteomes" id="UP000466345">
    <property type="component" value="Unassembled WGS sequence"/>
</dbReference>